<dbReference type="GeneID" id="19111435"/>
<dbReference type="Proteomes" id="UP000011761">
    <property type="component" value="Unassembled WGS sequence"/>
</dbReference>
<protein>
    <recommendedName>
        <fullName evidence="4">Secreted protein</fullName>
    </recommendedName>
</protein>
<evidence type="ECO:0008006" key="4">
    <source>
        <dbReference type="Google" id="ProtNLM"/>
    </source>
</evidence>
<feature type="signal peptide" evidence="1">
    <location>
        <begin position="1"/>
        <end position="18"/>
    </location>
</feature>
<dbReference type="RefSeq" id="XP_007673551.1">
    <property type="nucleotide sequence ID" value="XM_007675361.1"/>
</dbReference>
<organism evidence="2 3">
    <name type="scientific">Baudoinia panamericana (strain UAMH 10762)</name>
    <name type="common">Angels' share fungus</name>
    <name type="synonym">Baudoinia compniacensis (strain UAMH 10762)</name>
    <dbReference type="NCBI Taxonomy" id="717646"/>
    <lineage>
        <taxon>Eukaryota</taxon>
        <taxon>Fungi</taxon>
        <taxon>Dikarya</taxon>
        <taxon>Ascomycota</taxon>
        <taxon>Pezizomycotina</taxon>
        <taxon>Dothideomycetes</taxon>
        <taxon>Dothideomycetidae</taxon>
        <taxon>Mycosphaerellales</taxon>
        <taxon>Teratosphaeriaceae</taxon>
        <taxon>Baudoinia</taxon>
    </lineage>
</organism>
<accession>M2MQF8</accession>
<gene>
    <name evidence="2" type="ORF">BAUCODRAFT_31287</name>
</gene>
<dbReference type="KEGG" id="bcom:BAUCODRAFT_31287"/>
<name>M2MQF8_BAUPA</name>
<sequence length="89" mass="10075">MASRRLWLLLVALRCLRMEQIERLERSADGQCRSDELKYLRNGIAGQIVGAGMPLRCTKSHQEPASVTKGEVLTMLAPKAQPWRCIHMV</sequence>
<evidence type="ECO:0000313" key="2">
    <source>
        <dbReference type="EMBL" id="EMC99006.1"/>
    </source>
</evidence>
<keyword evidence="3" id="KW-1185">Reference proteome</keyword>
<dbReference type="EMBL" id="KB445552">
    <property type="protein sequence ID" value="EMC99006.1"/>
    <property type="molecule type" value="Genomic_DNA"/>
</dbReference>
<evidence type="ECO:0000313" key="3">
    <source>
        <dbReference type="Proteomes" id="UP000011761"/>
    </source>
</evidence>
<proteinExistence type="predicted"/>
<dbReference type="AlphaFoldDB" id="M2MQF8"/>
<evidence type="ECO:0000256" key="1">
    <source>
        <dbReference type="SAM" id="SignalP"/>
    </source>
</evidence>
<feature type="chain" id="PRO_5004021691" description="Secreted protein" evidence="1">
    <location>
        <begin position="19"/>
        <end position="89"/>
    </location>
</feature>
<reference evidence="2 3" key="1">
    <citation type="journal article" date="2012" name="PLoS Pathog.">
        <title>Diverse lifestyles and strategies of plant pathogenesis encoded in the genomes of eighteen Dothideomycetes fungi.</title>
        <authorList>
            <person name="Ohm R.A."/>
            <person name="Feau N."/>
            <person name="Henrissat B."/>
            <person name="Schoch C.L."/>
            <person name="Horwitz B.A."/>
            <person name="Barry K.W."/>
            <person name="Condon B.J."/>
            <person name="Copeland A.C."/>
            <person name="Dhillon B."/>
            <person name="Glaser F."/>
            <person name="Hesse C.N."/>
            <person name="Kosti I."/>
            <person name="LaButti K."/>
            <person name="Lindquist E.A."/>
            <person name="Lucas S."/>
            <person name="Salamov A.A."/>
            <person name="Bradshaw R.E."/>
            <person name="Ciuffetti L."/>
            <person name="Hamelin R.C."/>
            <person name="Kema G.H.J."/>
            <person name="Lawrence C."/>
            <person name="Scott J.A."/>
            <person name="Spatafora J.W."/>
            <person name="Turgeon B.G."/>
            <person name="de Wit P.J.G.M."/>
            <person name="Zhong S."/>
            <person name="Goodwin S.B."/>
            <person name="Grigoriev I.V."/>
        </authorList>
    </citation>
    <scope>NUCLEOTIDE SEQUENCE [LARGE SCALE GENOMIC DNA]</scope>
    <source>
        <strain evidence="2 3">UAMH 10762</strain>
    </source>
</reference>
<dbReference type="HOGENOM" id="CLU_2454364_0_0_1"/>
<keyword evidence="1" id="KW-0732">Signal</keyword>